<keyword evidence="2" id="KW-0716">Sensory transduction</keyword>
<dbReference type="InterPro" id="IPR017452">
    <property type="entry name" value="GPCR_Rhodpsn_7TM"/>
</dbReference>
<dbReference type="PROSITE" id="PS50262">
    <property type="entry name" value="G_PROTEIN_RECEP_F1_2"/>
    <property type="match status" value="1"/>
</dbReference>
<dbReference type="EMBL" id="JAYKXH010000019">
    <property type="protein sequence ID" value="KAK7135186.1"/>
    <property type="molecule type" value="Genomic_DNA"/>
</dbReference>
<evidence type="ECO:0000256" key="10">
    <source>
        <dbReference type="ARBA" id="ARBA00023170"/>
    </source>
</evidence>
<dbReference type="Gene3D" id="1.20.1070.10">
    <property type="entry name" value="Rhodopsin 7-helix transmembrane proteins"/>
    <property type="match status" value="1"/>
</dbReference>
<keyword evidence="4" id="KW-0681">Retinal protein</keyword>
<feature type="domain" description="G-protein coupled receptors family 1 profile" evidence="16">
    <location>
        <begin position="32"/>
        <end position="266"/>
    </location>
</feature>
<keyword evidence="18" id="KW-1185">Reference proteome</keyword>
<keyword evidence="4" id="KW-0600">Photoreceptor protein</keyword>
<feature type="transmembrane region" description="Helical" evidence="15">
    <location>
        <begin position="216"/>
        <end position="237"/>
    </location>
</feature>
<dbReference type="GO" id="GO:0004930">
    <property type="term" value="F:G protein-coupled receptor activity"/>
    <property type="evidence" value="ECO:0007669"/>
    <property type="project" value="UniProtKB-KW"/>
</dbReference>
<organism evidence="17 18">
    <name type="scientific">Phoxinus phoxinus</name>
    <name type="common">Eurasian minnow</name>
    <dbReference type="NCBI Taxonomy" id="58324"/>
    <lineage>
        <taxon>Eukaryota</taxon>
        <taxon>Metazoa</taxon>
        <taxon>Chordata</taxon>
        <taxon>Craniata</taxon>
        <taxon>Vertebrata</taxon>
        <taxon>Euteleostomi</taxon>
        <taxon>Actinopterygii</taxon>
        <taxon>Neopterygii</taxon>
        <taxon>Teleostei</taxon>
        <taxon>Ostariophysi</taxon>
        <taxon>Cypriniformes</taxon>
        <taxon>Leuciscidae</taxon>
        <taxon>Phoxininae</taxon>
        <taxon>Phoxinus</taxon>
    </lineage>
</organism>
<comment type="subcellular location">
    <subcellularLocation>
        <location evidence="1">Membrane</location>
        <topology evidence="1">Multi-pass membrane protein</topology>
    </subcellularLocation>
</comment>
<comment type="function">
    <text evidence="13">Receptor for all-trans- and 11-cis-retinal. Binds preferentially to the former and may catalyze the isomerization of the chromophore by a retinochrome-like mechanism.</text>
</comment>
<evidence type="ECO:0000256" key="14">
    <source>
        <dbReference type="ARBA" id="ARBA00073686"/>
    </source>
</evidence>
<dbReference type="PANTHER" id="PTHR24240">
    <property type="entry name" value="OPSIN"/>
    <property type="match status" value="1"/>
</dbReference>
<evidence type="ECO:0000256" key="2">
    <source>
        <dbReference type="ARBA" id="ARBA00022606"/>
    </source>
</evidence>
<dbReference type="InterPro" id="IPR001793">
    <property type="entry name" value="RPE_GPCR"/>
</dbReference>
<dbReference type="Proteomes" id="UP001364617">
    <property type="component" value="Unassembled WGS sequence"/>
</dbReference>
<evidence type="ECO:0000256" key="8">
    <source>
        <dbReference type="ARBA" id="ARBA00023136"/>
    </source>
</evidence>
<feature type="transmembrane region" description="Helical" evidence="15">
    <location>
        <begin position="53"/>
        <end position="77"/>
    </location>
</feature>
<comment type="caution">
    <text evidence="17">The sequence shown here is derived from an EMBL/GenBank/DDBJ whole genome shotgun (WGS) entry which is preliminary data.</text>
</comment>
<dbReference type="AlphaFoldDB" id="A0AAN9GY40"/>
<keyword evidence="8 15" id="KW-0472">Membrane</keyword>
<evidence type="ECO:0000256" key="7">
    <source>
        <dbReference type="ARBA" id="ARBA00023040"/>
    </source>
</evidence>
<dbReference type="SUPFAM" id="SSF81321">
    <property type="entry name" value="Family A G protein-coupled receptor-like"/>
    <property type="match status" value="1"/>
</dbReference>
<evidence type="ECO:0000256" key="15">
    <source>
        <dbReference type="SAM" id="Phobius"/>
    </source>
</evidence>
<dbReference type="CDD" id="cd15072">
    <property type="entry name" value="7tmA_Retinal_GPR"/>
    <property type="match status" value="1"/>
</dbReference>
<evidence type="ECO:0000256" key="3">
    <source>
        <dbReference type="ARBA" id="ARBA00022692"/>
    </source>
</evidence>
<feature type="transmembrane region" description="Helical" evidence="15">
    <location>
        <begin position="89"/>
        <end position="111"/>
    </location>
</feature>
<keyword evidence="10" id="KW-0675">Receptor</keyword>
<feature type="transmembrane region" description="Helical" evidence="15">
    <location>
        <begin position="174"/>
        <end position="195"/>
    </location>
</feature>
<evidence type="ECO:0000313" key="18">
    <source>
        <dbReference type="Proteomes" id="UP001364617"/>
    </source>
</evidence>
<evidence type="ECO:0000256" key="5">
    <source>
        <dbReference type="ARBA" id="ARBA00022989"/>
    </source>
</evidence>
<evidence type="ECO:0000313" key="17">
    <source>
        <dbReference type="EMBL" id="KAK7135186.1"/>
    </source>
</evidence>
<keyword evidence="3 15" id="KW-0812">Transmembrane</keyword>
<evidence type="ECO:0000256" key="6">
    <source>
        <dbReference type="ARBA" id="ARBA00022991"/>
    </source>
</evidence>
<dbReference type="InterPro" id="IPR000276">
    <property type="entry name" value="GPCR_Rhodpsn"/>
</dbReference>
<dbReference type="Pfam" id="PF00001">
    <property type="entry name" value="7tm_1"/>
    <property type="match status" value="1"/>
</dbReference>
<dbReference type="GO" id="GO:0016020">
    <property type="term" value="C:membrane"/>
    <property type="evidence" value="ECO:0007669"/>
    <property type="project" value="UniProtKB-SubCell"/>
</dbReference>
<feature type="transmembrane region" description="Helical" evidence="15">
    <location>
        <begin position="249"/>
        <end position="268"/>
    </location>
</feature>
<feature type="transmembrane region" description="Helical" evidence="15">
    <location>
        <begin position="15"/>
        <end position="41"/>
    </location>
</feature>
<keyword evidence="5 15" id="KW-1133">Transmembrane helix</keyword>
<feature type="transmembrane region" description="Helical" evidence="15">
    <location>
        <begin position="132"/>
        <end position="154"/>
    </location>
</feature>
<keyword evidence="6" id="KW-0157">Chromophore</keyword>
<reference evidence="17 18" key="1">
    <citation type="submission" date="2024-02" db="EMBL/GenBank/DDBJ databases">
        <title>Chromosome-level genome assembly of the Eurasian Minnow (Phoxinus phoxinus).</title>
        <authorList>
            <person name="Oriowo T.O."/>
            <person name="Martin S."/>
            <person name="Stange M."/>
            <person name="Chrysostomakis Y."/>
            <person name="Brown T."/>
            <person name="Winkler S."/>
            <person name="Kukowka S."/>
            <person name="Myers E.W."/>
            <person name="Bohne A."/>
        </authorList>
    </citation>
    <scope>NUCLEOTIDE SEQUENCE [LARGE SCALE GENOMIC DNA]</scope>
    <source>
        <strain evidence="17">ZFMK-TIS-60720</strain>
        <tissue evidence="17">Whole Organism</tissue>
    </source>
</reference>
<dbReference type="FunFam" id="1.20.1070.10:FF:000139">
    <property type="entry name" value="RPE-retinal G protein-coupled receptor isoform X1"/>
    <property type="match status" value="1"/>
</dbReference>
<sequence>MASYTLPEGFSDFDMFAFGSALLVGGLLGFFLNLISATAFLRVREMQTPNNFFIFNLAVADLSLNINGLVAAYASYLRYWPFGSEGCQIHAFQGMVSILASISFLGAIAWDRYHQYCTKQKMFWSTSGTMSALIWILAVFWAALPLPAIGWGVFDFEPMRTCCTLDYTLGDRNYISYMLTITVLYLAFPLLIMQSSYNGIYAHFKKTHHFKFNTGLPLKMLLFCWGPYVLMCTYACFENASLVSPKLRMVLPVLAKTSPIFHAVMYAYGNEFYRGGIWQFLTGQKPADKKKKE</sequence>
<evidence type="ECO:0000256" key="1">
    <source>
        <dbReference type="ARBA" id="ARBA00004141"/>
    </source>
</evidence>
<evidence type="ECO:0000256" key="11">
    <source>
        <dbReference type="ARBA" id="ARBA00023224"/>
    </source>
</evidence>
<keyword evidence="11" id="KW-0807">Transducer</keyword>
<name>A0AAN9GY40_9TELE</name>
<evidence type="ECO:0000256" key="12">
    <source>
        <dbReference type="ARBA" id="ARBA00023305"/>
    </source>
</evidence>
<evidence type="ECO:0000256" key="4">
    <source>
        <dbReference type="ARBA" id="ARBA00022925"/>
    </source>
</evidence>
<dbReference type="GO" id="GO:0007602">
    <property type="term" value="P:phototransduction"/>
    <property type="evidence" value="ECO:0007669"/>
    <property type="project" value="UniProtKB-KW"/>
</dbReference>
<accession>A0AAN9GY40</accession>
<evidence type="ECO:0000256" key="13">
    <source>
        <dbReference type="ARBA" id="ARBA00057095"/>
    </source>
</evidence>
<proteinExistence type="predicted"/>
<dbReference type="PRINTS" id="PR00237">
    <property type="entry name" value="GPCRRHODOPSN"/>
</dbReference>
<evidence type="ECO:0000256" key="9">
    <source>
        <dbReference type="ARBA" id="ARBA00023157"/>
    </source>
</evidence>
<dbReference type="GO" id="GO:0007601">
    <property type="term" value="P:visual perception"/>
    <property type="evidence" value="ECO:0007669"/>
    <property type="project" value="UniProtKB-KW"/>
</dbReference>
<dbReference type="InterPro" id="IPR050125">
    <property type="entry name" value="GPCR_opsins"/>
</dbReference>
<keyword evidence="9" id="KW-1015">Disulfide bond</keyword>
<gene>
    <name evidence="17" type="ORF">R3I93_018333</name>
</gene>
<keyword evidence="12" id="KW-0844">Vision</keyword>
<dbReference type="PRINTS" id="PR00667">
    <property type="entry name" value="RPERETINALR"/>
</dbReference>
<protein>
    <recommendedName>
        <fullName evidence="14">RPE-retinal G protein-coupled receptor</fullName>
    </recommendedName>
</protein>
<evidence type="ECO:0000259" key="16">
    <source>
        <dbReference type="PROSITE" id="PS50262"/>
    </source>
</evidence>
<keyword evidence="7" id="KW-0297">G-protein coupled receptor</keyword>